<protein>
    <submittedName>
        <fullName evidence="3">Uncharacterized protein</fullName>
    </submittedName>
</protein>
<organism evidence="3 4">
    <name type="scientific">Fodinibius halophilus</name>
    <dbReference type="NCBI Taxonomy" id="1736908"/>
    <lineage>
        <taxon>Bacteria</taxon>
        <taxon>Pseudomonadati</taxon>
        <taxon>Balneolota</taxon>
        <taxon>Balneolia</taxon>
        <taxon>Balneolales</taxon>
        <taxon>Balneolaceae</taxon>
        <taxon>Fodinibius</taxon>
    </lineage>
</organism>
<reference evidence="3 4" key="1">
    <citation type="submission" date="2020-02" db="EMBL/GenBank/DDBJ databases">
        <title>Aliifodinibius halophilus 2W32, complete genome.</title>
        <authorList>
            <person name="Li Y."/>
            <person name="Wu S."/>
        </authorList>
    </citation>
    <scope>NUCLEOTIDE SEQUENCE [LARGE SCALE GENOMIC DNA]</scope>
    <source>
        <strain evidence="3 4">2W32</strain>
    </source>
</reference>
<comment type="caution">
    <text evidence="3">The sequence shown here is derived from an EMBL/GenBank/DDBJ whole genome shotgun (WGS) entry which is preliminary data.</text>
</comment>
<keyword evidence="4" id="KW-1185">Reference proteome</keyword>
<feature type="compositionally biased region" description="Basic and acidic residues" evidence="1">
    <location>
        <begin position="8"/>
        <end position="24"/>
    </location>
</feature>
<gene>
    <name evidence="3" type="ORF">G3569_17600</name>
</gene>
<proteinExistence type="predicted"/>
<feature type="region of interest" description="Disordered" evidence="1">
    <location>
        <begin position="1"/>
        <end position="24"/>
    </location>
</feature>
<dbReference type="EMBL" id="JAALLS010000037">
    <property type="protein sequence ID" value="NGP90178.1"/>
    <property type="molecule type" value="Genomic_DNA"/>
</dbReference>
<dbReference type="Proteomes" id="UP000479132">
    <property type="component" value="Unassembled WGS sequence"/>
</dbReference>
<keyword evidence="2" id="KW-1133">Transmembrane helix</keyword>
<evidence type="ECO:0000256" key="2">
    <source>
        <dbReference type="SAM" id="Phobius"/>
    </source>
</evidence>
<sequence length="124" mass="14749">MAKNMKQRLRDQEKEKQQKHRNETVQEVVDKLDKWNSKMEQLLKEQSRYVHTSKDAIKESNQLCRLIRRDVTSFSVNSRKKVESYRKFLSWKFYAACYFASLLGGLTAVTLCGLYWPTIRRILG</sequence>
<accession>A0A6M1T281</accession>
<feature type="transmembrane region" description="Helical" evidence="2">
    <location>
        <begin position="93"/>
        <end position="116"/>
    </location>
</feature>
<keyword evidence="2" id="KW-0472">Membrane</keyword>
<dbReference type="RefSeq" id="WP_165271402.1">
    <property type="nucleotide sequence ID" value="NZ_JAALLS010000037.1"/>
</dbReference>
<name>A0A6M1T281_9BACT</name>
<evidence type="ECO:0000313" key="4">
    <source>
        <dbReference type="Proteomes" id="UP000479132"/>
    </source>
</evidence>
<dbReference type="AlphaFoldDB" id="A0A6M1T281"/>
<keyword evidence="2" id="KW-0812">Transmembrane</keyword>
<evidence type="ECO:0000256" key="1">
    <source>
        <dbReference type="SAM" id="MobiDB-lite"/>
    </source>
</evidence>
<evidence type="ECO:0000313" key="3">
    <source>
        <dbReference type="EMBL" id="NGP90178.1"/>
    </source>
</evidence>